<dbReference type="Proteomes" id="UP000004471">
    <property type="component" value="Unassembled WGS sequence"/>
</dbReference>
<dbReference type="HOGENOM" id="CLU_218777_0_0_6"/>
<evidence type="ECO:0000313" key="2">
    <source>
        <dbReference type="Proteomes" id="UP000004471"/>
    </source>
</evidence>
<proteinExistence type="predicted"/>
<sequence>MDMAAVADTMKAVALALVLAVLVRVAELPAGRRLAARHRGAD</sequence>
<accession>F3FFV6</accession>
<dbReference type="EMBL" id="AEAH01000394">
    <property type="protein sequence ID" value="EGH29092.1"/>
    <property type="molecule type" value="Genomic_DNA"/>
</dbReference>
<dbReference type="AlphaFoldDB" id="F3FFV6"/>
<reference evidence="1 2" key="1">
    <citation type="journal article" date="2011" name="PLoS Pathog.">
        <title>Dynamic evolution of pathogenicity revealed by sequencing and comparative genomics of 19 Pseudomonas syringae isolates.</title>
        <authorList>
            <person name="Baltrus D.A."/>
            <person name="Nishimura M.T."/>
            <person name="Romanchuk A."/>
            <person name="Chang J.H."/>
            <person name="Mukhtar M.S."/>
            <person name="Cherkis K."/>
            <person name="Roach J."/>
            <person name="Grant S.R."/>
            <person name="Jones C.D."/>
            <person name="Dangl J.L."/>
        </authorList>
    </citation>
    <scope>NUCLEOTIDE SEQUENCE [LARGE SCALE GENOMIC DNA]</scope>
    <source>
        <strain evidence="2">M301072PT</strain>
    </source>
</reference>
<organism evidence="1 2">
    <name type="scientific">Pseudomonas syringae pv. japonica str. M301072</name>
    <dbReference type="NCBI Taxonomy" id="629262"/>
    <lineage>
        <taxon>Bacteria</taxon>
        <taxon>Pseudomonadati</taxon>
        <taxon>Pseudomonadota</taxon>
        <taxon>Gammaproteobacteria</taxon>
        <taxon>Pseudomonadales</taxon>
        <taxon>Pseudomonadaceae</taxon>
        <taxon>Pseudomonas</taxon>
        <taxon>Pseudomonas syringae</taxon>
    </lineage>
</organism>
<comment type="caution">
    <text evidence="1">The sequence shown here is derived from an EMBL/GenBank/DDBJ whole genome shotgun (WGS) entry which is preliminary data.</text>
</comment>
<gene>
    <name evidence="1" type="ORF">PSYJA_08945</name>
</gene>
<name>F3FFV6_PSESX</name>
<evidence type="ECO:0000313" key="1">
    <source>
        <dbReference type="EMBL" id="EGH29092.1"/>
    </source>
</evidence>
<protein>
    <submittedName>
        <fullName evidence="1">Uncharacterized protein</fullName>
    </submittedName>
</protein>